<protein>
    <submittedName>
        <fullName evidence="2">Uncharacterized protein</fullName>
    </submittedName>
</protein>
<evidence type="ECO:0000313" key="2">
    <source>
        <dbReference type="EMBL" id="QSI76518.1"/>
    </source>
</evidence>
<proteinExistence type="predicted"/>
<keyword evidence="1" id="KW-1133">Transmembrane helix</keyword>
<keyword evidence="3" id="KW-1185">Reference proteome</keyword>
<evidence type="ECO:0000256" key="1">
    <source>
        <dbReference type="SAM" id="Phobius"/>
    </source>
</evidence>
<feature type="transmembrane region" description="Helical" evidence="1">
    <location>
        <begin position="29"/>
        <end position="49"/>
    </location>
</feature>
<dbReference type="EMBL" id="CP071060">
    <property type="protein sequence ID" value="QSI76518.1"/>
    <property type="molecule type" value="Genomic_DNA"/>
</dbReference>
<gene>
    <name evidence="2" type="ORF">JY500_18980</name>
</gene>
<dbReference type="Proteomes" id="UP000663570">
    <property type="component" value="Chromosome"/>
</dbReference>
<dbReference type="RefSeq" id="WP_206254182.1">
    <property type="nucleotide sequence ID" value="NZ_CP071060.1"/>
</dbReference>
<reference evidence="2 3" key="1">
    <citation type="submission" date="2021-02" db="EMBL/GenBank/DDBJ databases">
        <title>Niveibacterium changnyeongensis HC41.</title>
        <authorList>
            <person name="Kang M."/>
        </authorList>
    </citation>
    <scope>NUCLEOTIDE SEQUENCE [LARGE SCALE GENOMIC DNA]</scope>
    <source>
        <strain evidence="2 3">HC41</strain>
    </source>
</reference>
<accession>A0ABX7M5U3</accession>
<sequence>MATLNLIQRELARSDLPAWMVKPGKAETWVTALLVAGWGLTAASLFLAVMSP</sequence>
<organism evidence="2 3">
    <name type="scientific">Niveibacterium microcysteis</name>
    <dbReference type="NCBI Taxonomy" id="2811415"/>
    <lineage>
        <taxon>Bacteria</taxon>
        <taxon>Pseudomonadati</taxon>
        <taxon>Pseudomonadota</taxon>
        <taxon>Betaproteobacteria</taxon>
        <taxon>Rhodocyclales</taxon>
        <taxon>Rhodocyclaceae</taxon>
        <taxon>Niveibacterium</taxon>
    </lineage>
</organism>
<evidence type="ECO:0000313" key="3">
    <source>
        <dbReference type="Proteomes" id="UP000663570"/>
    </source>
</evidence>
<keyword evidence="1" id="KW-0472">Membrane</keyword>
<keyword evidence="1" id="KW-0812">Transmembrane</keyword>
<name>A0ABX7M5U3_9RHOO</name>